<feature type="compositionally biased region" description="Polar residues" evidence="1">
    <location>
        <begin position="29"/>
        <end position="38"/>
    </location>
</feature>
<evidence type="ECO:0000313" key="4">
    <source>
        <dbReference type="Proteomes" id="UP000093962"/>
    </source>
</evidence>
<feature type="chain" id="PRO_5038578928" evidence="2">
    <location>
        <begin position="28"/>
        <end position="92"/>
    </location>
</feature>
<comment type="caution">
    <text evidence="3">The sequence shown here is derived from an EMBL/GenBank/DDBJ whole genome shotgun (WGS) entry which is preliminary data.</text>
</comment>
<sequence>MSTHLSTRRLMAAAGGAALLAMGVLTAGCSNNGGQSPSTTTTTTTTTTTSASVVPTEKSISPTGGNLFSPGVTAPGAPSVAPGLHPGLNGNN</sequence>
<feature type="signal peptide" evidence="2">
    <location>
        <begin position="1"/>
        <end position="27"/>
    </location>
</feature>
<evidence type="ECO:0000256" key="2">
    <source>
        <dbReference type="SAM" id="SignalP"/>
    </source>
</evidence>
<evidence type="ECO:0000313" key="3">
    <source>
        <dbReference type="EMBL" id="OBA79147.1"/>
    </source>
</evidence>
<organism evidence="3 4">
    <name type="scientific">Mycolicibacterium mucogenicum</name>
    <name type="common">Mycobacterium mucogenicum</name>
    <dbReference type="NCBI Taxonomy" id="56689"/>
    <lineage>
        <taxon>Bacteria</taxon>
        <taxon>Bacillati</taxon>
        <taxon>Actinomycetota</taxon>
        <taxon>Actinomycetes</taxon>
        <taxon>Mycobacteriales</taxon>
        <taxon>Mycobacteriaceae</taxon>
        <taxon>Mycolicibacterium</taxon>
    </lineage>
</organism>
<evidence type="ECO:0000256" key="1">
    <source>
        <dbReference type="SAM" id="MobiDB-lite"/>
    </source>
</evidence>
<name>A0A1A0M1E2_MYCMU</name>
<proteinExistence type="predicted"/>
<accession>A0A1A0M1E2</accession>
<reference evidence="3 4" key="1">
    <citation type="submission" date="2016-06" db="EMBL/GenBank/DDBJ databases">
        <authorList>
            <person name="Kjaerup R.B."/>
            <person name="Dalgaard T.S."/>
            <person name="Juul-Madsen H.R."/>
        </authorList>
    </citation>
    <scope>NUCLEOTIDE SEQUENCE [LARGE SCALE GENOMIC DNA]</scope>
    <source>
        <strain evidence="3 4">1199456.5</strain>
    </source>
</reference>
<gene>
    <name evidence="3" type="ORF">A5642_04260</name>
</gene>
<dbReference type="EMBL" id="LZSF01000258">
    <property type="protein sequence ID" value="OBA79147.1"/>
    <property type="molecule type" value="Genomic_DNA"/>
</dbReference>
<dbReference type="AlphaFoldDB" id="A0A1A0M1E2"/>
<dbReference type="RefSeq" id="WP_064860607.1">
    <property type="nucleotide sequence ID" value="NZ_LZSF01000258.1"/>
</dbReference>
<dbReference type="Proteomes" id="UP000093962">
    <property type="component" value="Unassembled WGS sequence"/>
</dbReference>
<feature type="compositionally biased region" description="Polar residues" evidence="1">
    <location>
        <begin position="50"/>
        <end position="66"/>
    </location>
</feature>
<dbReference type="OrthoDB" id="4753784at2"/>
<protein>
    <submittedName>
        <fullName evidence="3">Uncharacterized protein</fullName>
    </submittedName>
</protein>
<keyword evidence="2" id="KW-0732">Signal</keyword>
<feature type="compositionally biased region" description="Low complexity" evidence="1">
    <location>
        <begin position="39"/>
        <end position="49"/>
    </location>
</feature>
<feature type="region of interest" description="Disordered" evidence="1">
    <location>
        <begin position="29"/>
        <end position="92"/>
    </location>
</feature>